<dbReference type="PANTHER" id="PTHR45765:SF1">
    <property type="entry name" value="METHIONINE--TRNA LIGASE, CYTOPLASMIC"/>
    <property type="match status" value="1"/>
</dbReference>
<dbReference type="Gene3D" id="3.40.50.620">
    <property type="entry name" value="HUPs"/>
    <property type="match status" value="1"/>
</dbReference>
<keyword evidence="6 15" id="KW-0436">Ligase</keyword>
<evidence type="ECO:0000313" key="18">
    <source>
        <dbReference type="EMBL" id="KAI3430770.1"/>
    </source>
</evidence>
<feature type="domain" description="TRNA-binding" evidence="17">
    <location>
        <begin position="879"/>
        <end position="982"/>
    </location>
</feature>
<feature type="compositionally biased region" description="Basic and acidic residues" evidence="16">
    <location>
        <begin position="870"/>
        <end position="879"/>
    </location>
</feature>
<dbReference type="InterPro" id="IPR001412">
    <property type="entry name" value="aa-tRNA-synth_I_CS"/>
</dbReference>
<dbReference type="Gene3D" id="1.20.1050.10">
    <property type="match status" value="1"/>
</dbReference>
<dbReference type="NCBIfam" id="NF001100">
    <property type="entry name" value="PRK00133.1"/>
    <property type="match status" value="1"/>
</dbReference>
<evidence type="ECO:0000256" key="10">
    <source>
        <dbReference type="ARBA" id="ARBA00022917"/>
    </source>
</evidence>
<dbReference type="GO" id="GO:0017101">
    <property type="term" value="C:aminoacyl-tRNA synthetase multienzyme complex"/>
    <property type="evidence" value="ECO:0007669"/>
    <property type="project" value="TreeGrafter"/>
</dbReference>
<name>A0A9D4TNY7_CHLVU</name>
<keyword evidence="10 15" id="KW-0648">Protein biosynthesis</keyword>
<dbReference type="PRINTS" id="PR01041">
    <property type="entry name" value="TRNASYNTHMET"/>
</dbReference>
<dbReference type="PROSITE" id="PS50886">
    <property type="entry name" value="TRBD"/>
    <property type="match status" value="1"/>
</dbReference>
<dbReference type="NCBIfam" id="TIGR00398">
    <property type="entry name" value="metG"/>
    <property type="match status" value="1"/>
</dbReference>
<dbReference type="OrthoDB" id="5844513at2759"/>
<proteinExistence type="inferred from homology"/>
<dbReference type="SUPFAM" id="SSF52374">
    <property type="entry name" value="Nucleotidylyl transferase"/>
    <property type="match status" value="1"/>
</dbReference>
<dbReference type="GO" id="GO:0005829">
    <property type="term" value="C:cytosol"/>
    <property type="evidence" value="ECO:0007669"/>
    <property type="project" value="TreeGrafter"/>
</dbReference>
<evidence type="ECO:0000256" key="5">
    <source>
        <dbReference type="ARBA" id="ARBA00022555"/>
    </source>
</evidence>
<feature type="compositionally biased region" description="Gly residues" evidence="16">
    <location>
        <begin position="858"/>
        <end position="869"/>
    </location>
</feature>
<keyword evidence="9 14" id="KW-0694">RNA-binding</keyword>
<accession>A0A9D4TNY7</accession>
<evidence type="ECO:0000256" key="15">
    <source>
        <dbReference type="RuleBase" id="RU363039"/>
    </source>
</evidence>
<dbReference type="SUPFAM" id="SSF50249">
    <property type="entry name" value="Nucleic acid-binding proteins"/>
    <property type="match status" value="1"/>
</dbReference>
<dbReference type="CDD" id="cd02799">
    <property type="entry name" value="tRNA_bind_EMAP-II_like"/>
    <property type="match status" value="1"/>
</dbReference>
<dbReference type="InterPro" id="IPR041872">
    <property type="entry name" value="Anticodon_Met"/>
</dbReference>
<evidence type="ECO:0000256" key="2">
    <source>
        <dbReference type="ARBA" id="ARBA00005594"/>
    </source>
</evidence>
<dbReference type="Pfam" id="PF01588">
    <property type="entry name" value="tRNA_bind"/>
    <property type="match status" value="1"/>
</dbReference>
<keyword evidence="8 15" id="KW-0067">ATP-binding</keyword>
<dbReference type="SUPFAM" id="SSF47616">
    <property type="entry name" value="GST C-terminal domain-like"/>
    <property type="match status" value="1"/>
</dbReference>
<comment type="caution">
    <text evidence="18">The sequence shown here is derived from an EMBL/GenBank/DDBJ whole genome shotgun (WGS) entry which is preliminary data.</text>
</comment>
<evidence type="ECO:0000256" key="16">
    <source>
        <dbReference type="SAM" id="MobiDB-lite"/>
    </source>
</evidence>
<evidence type="ECO:0000313" key="19">
    <source>
        <dbReference type="Proteomes" id="UP001055712"/>
    </source>
</evidence>
<dbReference type="InterPro" id="IPR002547">
    <property type="entry name" value="tRNA-bd_dom"/>
</dbReference>
<dbReference type="Pfam" id="PF19303">
    <property type="entry name" value="Anticodon_3"/>
    <property type="match status" value="1"/>
</dbReference>
<sequence length="1042" mass="110797">MATLVTRLDDPQALKAAAAAAAAGATLSVLALSDSSTWKKLLADPSCPEAARDIFLVLPNGTALGDPNAIARYLTGPALLLEGFDFANESWLEWEESHLRPAVYGGNAAALESAVQHLSAALSGSNQQFLGGSKLGLSDIAVFATLRPLADSSTLAPLQPYLQRVAALPALAEASQQLQLGSFDASNGDCSSSSFLADAAARQAALPKLPIPGQRNILITSALPYVNNVPHLGNIIGCVLSADVYARFCRSRGYNVVYVCGTDEYGTATETKALEEGLSCQQICDKYHAIHKSIYEWFDIGFDKFGRTPTRAQTEIGQSIFQTLQDRGCLVEQSMEQLFSEPLGKFLADRFVTGTCPKCKYDDARGDQCDSCGQLLNPTELINPKCALTGSTPVVRQTKHIFLDLPSLSPDLQAYIDRTSALGGWSSNCVQVTKAWMEQGLKVRCITRDLKWGTPVPRDGYENKVFYVWFDAPIGYISITANYCSDWQAWWKNPEDVELVQFMGKDNVPFHTVIFPATLLGTQEPWTMMKSISVTEYLNYEDGKFSKSRGVGVFGNDAKDTGIPVEVWRYYLLAVRPETSDSAFQWDDFAMKNNAELNDNLGNFINRTLKFCYARFEKTVPGEGAGGAGTEAVRSLGEKLGPLVEQYIAALEALRMKDALKAAMLVSKAGNLFFQETEIWVAYKQDREAASTYISACAGIVLLLAALLQPFMPSFTAKLLQQLGVQQPPLLTDDLVKAAASPATLLPAGHPIGAAEPTPLFRKITEDEVAELRARFAGNQADRTAAAATAAASGSSSAVSGAKSGKGGGKSAPAAATNAKSGPAGGGPAAAAAAASADGTATQAASGKEKQNKAKAAGSGGGKGGGGKGGAKEPERPADISRLNLRVGLITKAWRHPDAESLYVEEVDVGEAAPRTVVSGLVKFIPEAEMQQRRVVLVCNLKPANMRGIQSQAMVLAATAPDGSKVELVEPPAGAAIGERLSVEGFDCSQPDEQLNPKKKVWEAVQPDLATNELRVACYRGLPLLTSAGPATVSSVAGGSIK</sequence>
<dbReference type="InterPro" id="IPR014729">
    <property type="entry name" value="Rossmann-like_a/b/a_fold"/>
</dbReference>
<feature type="region of interest" description="Disordered" evidence="16">
    <location>
        <begin position="790"/>
        <end position="879"/>
    </location>
</feature>
<evidence type="ECO:0000256" key="1">
    <source>
        <dbReference type="ARBA" id="ARBA00004496"/>
    </source>
</evidence>
<dbReference type="PANTHER" id="PTHR45765">
    <property type="entry name" value="METHIONINE--TRNA LIGASE"/>
    <property type="match status" value="1"/>
</dbReference>
<dbReference type="HAMAP" id="MF_00098">
    <property type="entry name" value="Met_tRNA_synth_type1"/>
    <property type="match status" value="1"/>
</dbReference>
<feature type="compositionally biased region" description="Low complexity" evidence="16">
    <location>
        <begin position="829"/>
        <end position="846"/>
    </location>
</feature>
<comment type="catalytic activity">
    <reaction evidence="13">
        <text>tRNA(Met) + L-methionine + ATP = L-methionyl-tRNA(Met) + AMP + diphosphate</text>
        <dbReference type="Rhea" id="RHEA:13481"/>
        <dbReference type="Rhea" id="RHEA-COMP:9667"/>
        <dbReference type="Rhea" id="RHEA-COMP:9698"/>
        <dbReference type="ChEBI" id="CHEBI:30616"/>
        <dbReference type="ChEBI" id="CHEBI:33019"/>
        <dbReference type="ChEBI" id="CHEBI:57844"/>
        <dbReference type="ChEBI" id="CHEBI:78442"/>
        <dbReference type="ChEBI" id="CHEBI:78530"/>
        <dbReference type="ChEBI" id="CHEBI:456215"/>
        <dbReference type="EC" id="6.1.1.10"/>
    </reaction>
</comment>
<dbReference type="EMBL" id="SIDB01000007">
    <property type="protein sequence ID" value="KAI3430770.1"/>
    <property type="molecule type" value="Genomic_DNA"/>
</dbReference>
<dbReference type="SUPFAM" id="SSF57770">
    <property type="entry name" value="Methionyl-tRNA synthetase (MetRS), Zn-domain"/>
    <property type="match status" value="1"/>
</dbReference>
<dbReference type="SUPFAM" id="SSF47323">
    <property type="entry name" value="Anticodon-binding domain of a subclass of class I aminoacyl-tRNA synthetases"/>
    <property type="match status" value="1"/>
</dbReference>
<keyword evidence="5 14" id="KW-0820">tRNA-binding</keyword>
<comment type="similarity">
    <text evidence="2 15">Belongs to the class-I aminoacyl-tRNA synthetase family.</text>
</comment>
<dbReference type="Gene3D" id="1.10.730.10">
    <property type="entry name" value="Isoleucyl-tRNA Synthetase, Domain 1"/>
    <property type="match status" value="1"/>
</dbReference>
<dbReference type="PROSITE" id="PS00178">
    <property type="entry name" value="AA_TRNA_LIGASE_I"/>
    <property type="match status" value="1"/>
</dbReference>
<dbReference type="CDD" id="cd07957">
    <property type="entry name" value="Anticodon_Ia_Met"/>
    <property type="match status" value="1"/>
</dbReference>
<evidence type="ECO:0000256" key="4">
    <source>
        <dbReference type="ARBA" id="ARBA00022490"/>
    </source>
</evidence>
<reference evidence="18" key="2">
    <citation type="submission" date="2020-11" db="EMBL/GenBank/DDBJ databases">
        <authorList>
            <person name="Cecchin M."/>
            <person name="Marcolungo L."/>
            <person name="Rossato M."/>
            <person name="Girolomoni L."/>
            <person name="Cosentino E."/>
            <person name="Cuine S."/>
            <person name="Li-Beisson Y."/>
            <person name="Delledonne M."/>
            <person name="Ballottari M."/>
        </authorList>
    </citation>
    <scope>NUCLEOTIDE SEQUENCE</scope>
    <source>
        <strain evidence="18">211/11P</strain>
        <tissue evidence="18">Whole cell</tissue>
    </source>
</reference>
<dbReference type="Gene3D" id="2.20.28.20">
    <property type="entry name" value="Methionyl-tRNA synthetase, Zn-domain"/>
    <property type="match status" value="1"/>
</dbReference>
<dbReference type="InterPro" id="IPR033911">
    <property type="entry name" value="MetRS_core"/>
</dbReference>
<evidence type="ECO:0000256" key="3">
    <source>
        <dbReference type="ARBA" id="ARBA00012838"/>
    </source>
</evidence>
<dbReference type="GO" id="GO:0006431">
    <property type="term" value="P:methionyl-tRNA aminoacylation"/>
    <property type="evidence" value="ECO:0007669"/>
    <property type="project" value="InterPro"/>
</dbReference>
<evidence type="ECO:0000256" key="7">
    <source>
        <dbReference type="ARBA" id="ARBA00022741"/>
    </source>
</evidence>
<feature type="compositionally biased region" description="Low complexity" evidence="16">
    <location>
        <begin position="790"/>
        <end position="803"/>
    </location>
</feature>
<dbReference type="FunFam" id="2.20.28.20:FF:000001">
    <property type="entry name" value="Methionine--tRNA ligase"/>
    <property type="match status" value="1"/>
</dbReference>
<keyword evidence="19" id="KW-1185">Reference proteome</keyword>
<reference evidence="18" key="1">
    <citation type="journal article" date="2019" name="Plant J.">
        <title>Chlorella vulgaris genome assembly and annotation reveals the molecular basis for metabolic acclimation to high light conditions.</title>
        <authorList>
            <person name="Cecchin M."/>
            <person name="Marcolungo L."/>
            <person name="Rossato M."/>
            <person name="Girolomoni L."/>
            <person name="Cosentino E."/>
            <person name="Cuine S."/>
            <person name="Li-Beisson Y."/>
            <person name="Delledonne M."/>
            <person name="Ballottari M."/>
        </authorList>
    </citation>
    <scope>NUCLEOTIDE SEQUENCE</scope>
    <source>
        <strain evidence="18">211/11P</strain>
    </source>
</reference>
<comment type="subcellular location">
    <subcellularLocation>
        <location evidence="1">Cytoplasm</location>
    </subcellularLocation>
</comment>
<dbReference type="Proteomes" id="UP001055712">
    <property type="component" value="Unassembled WGS sequence"/>
</dbReference>
<evidence type="ECO:0000256" key="9">
    <source>
        <dbReference type="ARBA" id="ARBA00022884"/>
    </source>
</evidence>
<gene>
    <name evidence="18" type="ORF">D9Q98_009182</name>
</gene>
<dbReference type="GO" id="GO:0048608">
    <property type="term" value="P:reproductive structure development"/>
    <property type="evidence" value="ECO:0007669"/>
    <property type="project" value="UniProtKB-ARBA"/>
</dbReference>
<dbReference type="InterPro" id="IPR014758">
    <property type="entry name" value="Met-tRNA_synth"/>
</dbReference>
<evidence type="ECO:0000256" key="14">
    <source>
        <dbReference type="PROSITE-ProRule" id="PRU00209"/>
    </source>
</evidence>
<dbReference type="GO" id="GO:0004825">
    <property type="term" value="F:methionine-tRNA ligase activity"/>
    <property type="evidence" value="ECO:0007669"/>
    <property type="project" value="UniProtKB-EC"/>
</dbReference>
<keyword evidence="4" id="KW-0963">Cytoplasm</keyword>
<dbReference type="InterPro" id="IPR036282">
    <property type="entry name" value="Glutathione-S-Trfase_C_sf"/>
</dbReference>
<dbReference type="AlphaFoldDB" id="A0A9D4TNY7"/>
<evidence type="ECO:0000256" key="12">
    <source>
        <dbReference type="ARBA" id="ARBA00030904"/>
    </source>
</evidence>
<dbReference type="InterPro" id="IPR023458">
    <property type="entry name" value="Met-tRNA_ligase_1"/>
</dbReference>
<dbReference type="InterPro" id="IPR009080">
    <property type="entry name" value="tRNAsynth_Ia_anticodon-bd"/>
</dbReference>
<dbReference type="GO" id="GO:0009791">
    <property type="term" value="P:post-embryonic development"/>
    <property type="evidence" value="ECO:0007669"/>
    <property type="project" value="UniProtKB-ARBA"/>
</dbReference>
<organism evidence="18 19">
    <name type="scientific">Chlorella vulgaris</name>
    <name type="common">Green alga</name>
    <dbReference type="NCBI Taxonomy" id="3077"/>
    <lineage>
        <taxon>Eukaryota</taxon>
        <taxon>Viridiplantae</taxon>
        <taxon>Chlorophyta</taxon>
        <taxon>core chlorophytes</taxon>
        <taxon>Trebouxiophyceae</taxon>
        <taxon>Chlorellales</taxon>
        <taxon>Chlorellaceae</taxon>
        <taxon>Chlorella clade</taxon>
        <taxon>Chlorella</taxon>
    </lineage>
</organism>
<dbReference type="EC" id="6.1.1.10" evidence="3"/>
<evidence type="ECO:0000256" key="11">
    <source>
        <dbReference type="ARBA" id="ARBA00023146"/>
    </source>
</evidence>
<dbReference type="InterPro" id="IPR029038">
    <property type="entry name" value="MetRS_Zn"/>
</dbReference>
<dbReference type="GO" id="GO:0000049">
    <property type="term" value="F:tRNA binding"/>
    <property type="evidence" value="ECO:0007669"/>
    <property type="project" value="UniProtKB-UniRule"/>
</dbReference>
<evidence type="ECO:0000256" key="13">
    <source>
        <dbReference type="ARBA" id="ARBA00047364"/>
    </source>
</evidence>
<dbReference type="Gene3D" id="2.40.50.140">
    <property type="entry name" value="Nucleic acid-binding proteins"/>
    <property type="match status" value="1"/>
</dbReference>
<evidence type="ECO:0000256" key="8">
    <source>
        <dbReference type="ARBA" id="ARBA00022840"/>
    </source>
</evidence>
<keyword evidence="7 15" id="KW-0547">Nucleotide-binding</keyword>
<protein>
    <recommendedName>
        <fullName evidence="3">methionine--tRNA ligase</fullName>
        <ecNumber evidence="3">6.1.1.10</ecNumber>
    </recommendedName>
    <alternativeName>
        <fullName evidence="12">Methionyl-tRNA synthetase</fullName>
    </alternativeName>
</protein>
<dbReference type="InterPro" id="IPR012340">
    <property type="entry name" value="NA-bd_OB-fold"/>
</dbReference>
<dbReference type="GO" id="GO:0005524">
    <property type="term" value="F:ATP binding"/>
    <property type="evidence" value="ECO:0007669"/>
    <property type="project" value="UniProtKB-KW"/>
</dbReference>
<dbReference type="Gene3D" id="3.40.30.10">
    <property type="entry name" value="Glutaredoxin"/>
    <property type="match status" value="1"/>
</dbReference>
<keyword evidence="11 15" id="KW-0030">Aminoacyl-tRNA synthetase</keyword>
<dbReference type="InterPro" id="IPR015413">
    <property type="entry name" value="Methionyl/Leucyl_tRNA_Synth"/>
</dbReference>
<dbReference type="FunFam" id="2.40.50.140:FF:000047">
    <property type="entry name" value="tyrosine--tRNA ligase, cytoplasmic isoform X2"/>
    <property type="match status" value="1"/>
</dbReference>
<feature type="compositionally biased region" description="Low complexity" evidence="16">
    <location>
        <begin position="811"/>
        <end position="822"/>
    </location>
</feature>
<dbReference type="Pfam" id="PF09334">
    <property type="entry name" value="tRNA-synt_1g"/>
    <property type="match status" value="1"/>
</dbReference>
<evidence type="ECO:0000259" key="17">
    <source>
        <dbReference type="PROSITE" id="PS50886"/>
    </source>
</evidence>
<evidence type="ECO:0000256" key="6">
    <source>
        <dbReference type="ARBA" id="ARBA00022598"/>
    </source>
</evidence>
<dbReference type="CDD" id="cd00814">
    <property type="entry name" value="MetRS_core"/>
    <property type="match status" value="1"/>
</dbReference>